<protein>
    <recommendedName>
        <fullName evidence="5">Lipoprotein</fullName>
    </recommendedName>
</protein>
<sequence length="112" mass="12783">MKKILLNLLMLLLLTSLIGCNNGEEGISSKEAEEIATEQLEQDLQTYNEEKDQNIKMDDIELLQNETIFSSNSKAWEVYFNYKDLTNEEVGSSVAHYSVDLEGNITRKTISF</sequence>
<organism evidence="3 4">
    <name type="scientific">Bacillus seohaeanensis</name>
    <dbReference type="NCBI Taxonomy" id="284580"/>
    <lineage>
        <taxon>Bacteria</taxon>
        <taxon>Bacillati</taxon>
        <taxon>Bacillota</taxon>
        <taxon>Bacilli</taxon>
        <taxon>Bacillales</taxon>
        <taxon>Bacillaceae</taxon>
        <taxon>Bacillus</taxon>
    </lineage>
</organism>
<feature type="signal peptide" evidence="2">
    <location>
        <begin position="1"/>
        <end position="21"/>
    </location>
</feature>
<feature type="chain" id="PRO_5045576638" description="Lipoprotein" evidence="2">
    <location>
        <begin position="22"/>
        <end position="112"/>
    </location>
</feature>
<feature type="coiled-coil region" evidence="1">
    <location>
        <begin position="30"/>
        <end position="57"/>
    </location>
</feature>
<evidence type="ECO:0000313" key="3">
    <source>
        <dbReference type="EMBL" id="MFD2680857.1"/>
    </source>
</evidence>
<proteinExistence type="predicted"/>
<keyword evidence="1" id="KW-0175">Coiled coil</keyword>
<dbReference type="Proteomes" id="UP001597506">
    <property type="component" value="Unassembled WGS sequence"/>
</dbReference>
<comment type="caution">
    <text evidence="3">The sequence shown here is derived from an EMBL/GenBank/DDBJ whole genome shotgun (WGS) entry which is preliminary data.</text>
</comment>
<evidence type="ECO:0000256" key="1">
    <source>
        <dbReference type="SAM" id="Coils"/>
    </source>
</evidence>
<accession>A0ABW5RTG4</accession>
<keyword evidence="2" id="KW-0732">Signal</keyword>
<evidence type="ECO:0000313" key="4">
    <source>
        <dbReference type="Proteomes" id="UP001597506"/>
    </source>
</evidence>
<gene>
    <name evidence="3" type="ORF">ACFSUL_08860</name>
</gene>
<dbReference type="RefSeq" id="WP_071414050.1">
    <property type="nucleotide sequence ID" value="NZ_JBHUMF010000019.1"/>
</dbReference>
<keyword evidence="4" id="KW-1185">Reference proteome</keyword>
<name>A0ABW5RTG4_9BACI</name>
<evidence type="ECO:0000256" key="2">
    <source>
        <dbReference type="SAM" id="SignalP"/>
    </source>
</evidence>
<dbReference type="PROSITE" id="PS51257">
    <property type="entry name" value="PROKAR_LIPOPROTEIN"/>
    <property type="match status" value="1"/>
</dbReference>
<reference evidence="4" key="1">
    <citation type="journal article" date="2019" name="Int. J. Syst. Evol. Microbiol.">
        <title>The Global Catalogue of Microorganisms (GCM) 10K type strain sequencing project: providing services to taxonomists for standard genome sequencing and annotation.</title>
        <authorList>
            <consortium name="The Broad Institute Genomics Platform"/>
            <consortium name="The Broad Institute Genome Sequencing Center for Infectious Disease"/>
            <person name="Wu L."/>
            <person name="Ma J."/>
        </authorList>
    </citation>
    <scope>NUCLEOTIDE SEQUENCE [LARGE SCALE GENOMIC DNA]</scope>
    <source>
        <strain evidence="4">KCTC 3913</strain>
    </source>
</reference>
<dbReference type="EMBL" id="JBHUMF010000019">
    <property type="protein sequence ID" value="MFD2680857.1"/>
    <property type="molecule type" value="Genomic_DNA"/>
</dbReference>
<evidence type="ECO:0008006" key="5">
    <source>
        <dbReference type="Google" id="ProtNLM"/>
    </source>
</evidence>